<keyword evidence="3" id="KW-1185">Reference proteome</keyword>
<comment type="caution">
    <text evidence="2">The sequence shown here is derived from an EMBL/GenBank/DDBJ whole genome shotgun (WGS) entry which is preliminary data.</text>
</comment>
<dbReference type="EMBL" id="PVNK01000219">
    <property type="protein sequence ID" value="PRP92199.1"/>
    <property type="molecule type" value="Genomic_DNA"/>
</dbReference>
<evidence type="ECO:0000256" key="1">
    <source>
        <dbReference type="SAM" id="MobiDB-lite"/>
    </source>
</evidence>
<organism evidence="2 3">
    <name type="scientific">Enhygromyxa salina</name>
    <dbReference type="NCBI Taxonomy" id="215803"/>
    <lineage>
        <taxon>Bacteria</taxon>
        <taxon>Pseudomonadati</taxon>
        <taxon>Myxococcota</taxon>
        <taxon>Polyangia</taxon>
        <taxon>Nannocystales</taxon>
        <taxon>Nannocystaceae</taxon>
        <taxon>Enhygromyxa</taxon>
    </lineage>
</organism>
<dbReference type="Proteomes" id="UP000237968">
    <property type="component" value="Unassembled WGS sequence"/>
</dbReference>
<feature type="region of interest" description="Disordered" evidence="1">
    <location>
        <begin position="30"/>
        <end position="53"/>
    </location>
</feature>
<name>A0A2S9XH52_9BACT</name>
<reference evidence="2 3" key="1">
    <citation type="submission" date="2018-03" db="EMBL/GenBank/DDBJ databases">
        <title>Draft Genome Sequences of the Obligatory Marine Myxobacteria Enhygromyxa salina SWB005.</title>
        <authorList>
            <person name="Poehlein A."/>
            <person name="Moghaddam J.A."/>
            <person name="Harms H."/>
            <person name="Alanjari M."/>
            <person name="Koenig G.M."/>
            <person name="Daniel R."/>
            <person name="Schaeberle T.F."/>
        </authorList>
    </citation>
    <scope>NUCLEOTIDE SEQUENCE [LARGE SCALE GENOMIC DNA]</scope>
    <source>
        <strain evidence="2 3">SWB005</strain>
    </source>
</reference>
<evidence type="ECO:0000313" key="3">
    <source>
        <dbReference type="Proteomes" id="UP000237968"/>
    </source>
</evidence>
<gene>
    <name evidence="2" type="ORF">ENSA5_50470</name>
</gene>
<dbReference type="OrthoDB" id="5522297at2"/>
<dbReference type="RefSeq" id="WP_146156106.1">
    <property type="nucleotide sequence ID" value="NZ_PVNK01000219.1"/>
</dbReference>
<dbReference type="AlphaFoldDB" id="A0A2S9XH52"/>
<protein>
    <submittedName>
        <fullName evidence="2">Uncharacterized protein</fullName>
    </submittedName>
</protein>
<accession>A0A2S9XH52</accession>
<sequence>MTVLLALLALALLSGLFYGLGGAARADPRPALGRDPVRPLPPADQLPGADPGRAIAVDSPAVIEGHAERWPCPVCEGQVRCEQHRAETIAEQRLRIARVRCPRCGFERDLYFKLRD</sequence>
<evidence type="ECO:0000313" key="2">
    <source>
        <dbReference type="EMBL" id="PRP92199.1"/>
    </source>
</evidence>
<proteinExistence type="predicted"/>